<dbReference type="Proteomes" id="UP000069935">
    <property type="component" value="Chromosome 4"/>
</dbReference>
<dbReference type="GO" id="GO:0015171">
    <property type="term" value="F:amino acid transmembrane transporter activity"/>
    <property type="evidence" value="ECO:0007669"/>
    <property type="project" value="TreeGrafter"/>
</dbReference>
<keyword evidence="5 6" id="KW-0472">Membrane</keyword>
<evidence type="ECO:0000256" key="5">
    <source>
        <dbReference type="ARBA" id="ARBA00023136"/>
    </source>
</evidence>
<keyword evidence="2" id="KW-1003">Cell membrane</keyword>
<dbReference type="EMBL" id="CP012404">
    <property type="protein sequence ID" value="ALG74174.1"/>
    <property type="molecule type" value="Genomic_DNA"/>
</dbReference>
<dbReference type="Pfam" id="PF01810">
    <property type="entry name" value="LysE"/>
    <property type="match status" value="1"/>
</dbReference>
<dbReference type="RefSeq" id="WP_045583509.1">
    <property type="nucleotide sequence ID" value="NZ_CP012404.1"/>
</dbReference>
<accession>A0AAC8W301</accession>
<reference evidence="7 8" key="2">
    <citation type="journal article" date="2016" name="Genome Announc.">
        <title>Complete Genome Sequence of a Strain of Azospirillum thiophilum Isolated from a Sulfide Spring.</title>
        <authorList>
            <person name="Fomenkov A."/>
            <person name="Vincze T."/>
            <person name="Grabovich M."/>
            <person name="Anton B.P."/>
            <person name="Dubinina G."/>
            <person name="Orlova M."/>
            <person name="Belousova E."/>
            <person name="Roberts R.J."/>
        </authorList>
    </citation>
    <scope>NUCLEOTIDE SEQUENCE [LARGE SCALE GENOMIC DNA]</scope>
    <source>
        <strain evidence="7 8">BV-S</strain>
    </source>
</reference>
<keyword evidence="3 6" id="KW-0812">Transmembrane</keyword>
<dbReference type="InterPro" id="IPR001123">
    <property type="entry name" value="LeuE-type"/>
</dbReference>
<feature type="transmembrane region" description="Helical" evidence="6">
    <location>
        <begin position="68"/>
        <end position="89"/>
    </location>
</feature>
<dbReference type="AlphaFoldDB" id="A0AAC8W301"/>
<feature type="transmembrane region" description="Helical" evidence="6">
    <location>
        <begin position="162"/>
        <end position="188"/>
    </location>
</feature>
<sequence length="222" mass="22726">MQELSIFVGALAVAYLVPGADMLLVIQTGARAGRRPAMAVALGLGLARSAHVALAALGLAAVLRAAPWAFDLIRLAGAAYLVWLGVGILRMPSLTAGPGHPAAMGGGGRVLGGGGRTEAMPCRSAVLRGLLTNLLNPKALLFCSVLLPQFVHAGTGGIGGQFLWLGSLLVAIGLAFDTLYALAGAALAELSARHRMVDRIQRWSFGSVLIGFGAQLALASRL</sequence>
<reference evidence="8" key="1">
    <citation type="submission" date="2015-08" db="EMBL/GenBank/DDBJ databases">
        <title>Complete Genome Sequence of Azospirillum thiophilum BV-S.</title>
        <authorList>
            <person name="Fomenkov A."/>
            <person name="Vincze T."/>
            <person name="Grabovich M."/>
            <person name="Dubinina G."/>
            <person name="Orlova M."/>
            <person name="Belousova E."/>
            <person name="Roberts R.J."/>
        </authorList>
    </citation>
    <scope>NUCLEOTIDE SEQUENCE [LARGE SCALE GENOMIC DNA]</scope>
    <source>
        <strain evidence="8">BV-S</strain>
    </source>
</reference>
<dbReference type="GO" id="GO:0005886">
    <property type="term" value="C:plasma membrane"/>
    <property type="evidence" value="ECO:0007669"/>
    <property type="project" value="UniProtKB-SubCell"/>
</dbReference>
<evidence type="ECO:0000256" key="6">
    <source>
        <dbReference type="SAM" id="Phobius"/>
    </source>
</evidence>
<keyword evidence="8" id="KW-1185">Reference proteome</keyword>
<evidence type="ECO:0000256" key="1">
    <source>
        <dbReference type="ARBA" id="ARBA00004651"/>
    </source>
</evidence>
<dbReference type="KEGG" id="ati:AL072_24645"/>
<keyword evidence="4 6" id="KW-1133">Transmembrane helix</keyword>
<proteinExistence type="predicted"/>
<protein>
    <submittedName>
        <fullName evidence="7">Lysine transporter LysE</fullName>
    </submittedName>
</protein>
<feature type="transmembrane region" description="Helical" evidence="6">
    <location>
        <begin position="38"/>
        <end position="62"/>
    </location>
</feature>
<organism evidence="7 8">
    <name type="scientific">Azospirillum thiophilum</name>
    <dbReference type="NCBI Taxonomy" id="528244"/>
    <lineage>
        <taxon>Bacteria</taxon>
        <taxon>Pseudomonadati</taxon>
        <taxon>Pseudomonadota</taxon>
        <taxon>Alphaproteobacteria</taxon>
        <taxon>Rhodospirillales</taxon>
        <taxon>Azospirillaceae</taxon>
        <taxon>Azospirillum</taxon>
    </lineage>
</organism>
<evidence type="ECO:0000313" key="8">
    <source>
        <dbReference type="Proteomes" id="UP000069935"/>
    </source>
</evidence>
<name>A0AAC8W301_9PROT</name>
<feature type="transmembrane region" description="Helical" evidence="6">
    <location>
        <begin position="6"/>
        <end position="26"/>
    </location>
</feature>
<feature type="transmembrane region" description="Helical" evidence="6">
    <location>
        <begin position="130"/>
        <end position="150"/>
    </location>
</feature>
<evidence type="ECO:0000313" key="7">
    <source>
        <dbReference type="EMBL" id="ALG74174.1"/>
    </source>
</evidence>
<evidence type="ECO:0000256" key="4">
    <source>
        <dbReference type="ARBA" id="ARBA00022989"/>
    </source>
</evidence>
<dbReference type="PANTHER" id="PTHR30086">
    <property type="entry name" value="ARGININE EXPORTER PROTEIN ARGO"/>
    <property type="match status" value="1"/>
</dbReference>
<dbReference type="PIRSF" id="PIRSF006324">
    <property type="entry name" value="LeuE"/>
    <property type="match status" value="1"/>
</dbReference>
<evidence type="ECO:0000256" key="2">
    <source>
        <dbReference type="ARBA" id="ARBA00022475"/>
    </source>
</evidence>
<gene>
    <name evidence="7" type="ORF">AL072_24645</name>
</gene>
<feature type="transmembrane region" description="Helical" evidence="6">
    <location>
        <begin position="200"/>
        <end position="219"/>
    </location>
</feature>
<comment type="subcellular location">
    <subcellularLocation>
        <location evidence="1">Cell membrane</location>
        <topology evidence="1">Multi-pass membrane protein</topology>
    </subcellularLocation>
</comment>
<evidence type="ECO:0000256" key="3">
    <source>
        <dbReference type="ARBA" id="ARBA00022692"/>
    </source>
</evidence>
<dbReference type="PANTHER" id="PTHR30086:SF20">
    <property type="entry name" value="ARGININE EXPORTER PROTEIN ARGO-RELATED"/>
    <property type="match status" value="1"/>
</dbReference>